<dbReference type="Proteomes" id="UP000318296">
    <property type="component" value="Unassembled WGS sequence"/>
</dbReference>
<evidence type="ECO:0000313" key="2">
    <source>
        <dbReference type="Proteomes" id="UP000318296"/>
    </source>
</evidence>
<reference evidence="1 2" key="1">
    <citation type="submission" date="2017-07" db="EMBL/GenBank/DDBJ databases">
        <title>Mechanisms for carbon and nitrogen cycling indicate functional differentiation within the Candidate Phyla Radiation.</title>
        <authorList>
            <person name="Danczak R.E."/>
            <person name="Johnston M.D."/>
            <person name="Kenah C."/>
            <person name="Slattery M."/>
            <person name="Wrighton K.C."/>
            <person name="Wilkins M.J."/>
        </authorList>
    </citation>
    <scope>NUCLEOTIDE SEQUENCE [LARGE SCALE GENOMIC DNA]</scope>
    <source>
        <strain evidence="1">Licking1014_96</strain>
    </source>
</reference>
<accession>A0A554LG48</accession>
<comment type="caution">
    <text evidence="1">The sequence shown here is derived from an EMBL/GenBank/DDBJ whole genome shotgun (WGS) entry which is preliminary data.</text>
</comment>
<name>A0A554LG48_9BACT</name>
<proteinExistence type="predicted"/>
<organism evidence="1 2">
    <name type="scientific">Candidatus Berkelbacteria bacterium Licking1014_96</name>
    <dbReference type="NCBI Taxonomy" id="2017149"/>
    <lineage>
        <taxon>Bacteria</taxon>
        <taxon>Candidatus Berkelbacteria</taxon>
    </lineage>
</organism>
<gene>
    <name evidence="1" type="ORF">CEN92_180</name>
</gene>
<evidence type="ECO:0000313" key="1">
    <source>
        <dbReference type="EMBL" id="TSC91856.1"/>
    </source>
</evidence>
<dbReference type="EMBL" id="VMGH01000024">
    <property type="protein sequence ID" value="TSC91856.1"/>
    <property type="molecule type" value="Genomic_DNA"/>
</dbReference>
<protein>
    <submittedName>
        <fullName evidence="1">Uncharacterized protein</fullName>
    </submittedName>
</protein>
<dbReference type="AlphaFoldDB" id="A0A554LG48"/>
<sequence length="54" mass="6164">MTIVKVRSKNYGDGVVDVANWADPNIFMLDFVDKIGDTWPVYKKDLVYVGVEEI</sequence>